<keyword evidence="3" id="KW-1185">Reference proteome</keyword>
<evidence type="ECO:0000313" key="2">
    <source>
        <dbReference type="EMBL" id="AHG01071.1"/>
    </source>
</evidence>
<name>W0JQR0_9EURY</name>
<dbReference type="RefSeq" id="WP_049953205.1">
    <property type="nucleotide sequence ID" value="NZ_CP007055.1"/>
</dbReference>
<dbReference type="EMBL" id="CP007055">
    <property type="protein sequence ID" value="AHG01071.1"/>
    <property type="molecule type" value="Genomic_DNA"/>
</dbReference>
<dbReference type="KEGG" id="hlr:HALLA_15355"/>
<protein>
    <submittedName>
        <fullName evidence="2">Uncharacterized protein</fullName>
    </submittedName>
</protein>
<keyword evidence="1" id="KW-0472">Membrane</keyword>
<keyword evidence="1" id="KW-0812">Transmembrane</keyword>
<dbReference type="Proteomes" id="UP000019024">
    <property type="component" value="Chromosome"/>
</dbReference>
<dbReference type="OrthoDB" id="203557at2157"/>
<dbReference type="GeneID" id="25145797"/>
<organism evidence="2 3">
    <name type="scientific">Halostagnicola larsenii XH-48</name>
    <dbReference type="NCBI Taxonomy" id="797299"/>
    <lineage>
        <taxon>Archaea</taxon>
        <taxon>Methanobacteriati</taxon>
        <taxon>Methanobacteriota</taxon>
        <taxon>Stenosarchaea group</taxon>
        <taxon>Halobacteria</taxon>
        <taxon>Halobacteriales</taxon>
        <taxon>Natrialbaceae</taxon>
        <taxon>Halostagnicola</taxon>
    </lineage>
</organism>
<feature type="transmembrane region" description="Helical" evidence="1">
    <location>
        <begin position="26"/>
        <end position="44"/>
    </location>
</feature>
<keyword evidence="1" id="KW-1133">Transmembrane helix</keyword>
<dbReference type="HOGENOM" id="CLU_2534551_0_0_2"/>
<dbReference type="STRING" id="797299.HALLA_15355"/>
<accession>W0JQR0</accession>
<gene>
    <name evidence="2" type="ORF">HALLA_15355</name>
</gene>
<sequence length="83" mass="8781">MAYAHRSERLVPSSTWATLRDRTLELLLVVSLALGVASLTSLSTGNPESIAMIAGLSFVLIVGGLATIRLIEYLEANGVPALE</sequence>
<evidence type="ECO:0000313" key="3">
    <source>
        <dbReference type="Proteomes" id="UP000019024"/>
    </source>
</evidence>
<reference evidence="2 3" key="1">
    <citation type="submission" date="2014-01" db="EMBL/GenBank/DDBJ databases">
        <authorList>
            <consortium name="DOE Joint Genome Institute"/>
            <person name="Anderson I."/>
            <person name="Huntemann M."/>
            <person name="Han J."/>
            <person name="Chen A."/>
            <person name="Kyrpides N."/>
            <person name="Mavromatis K."/>
            <person name="Markowitz V."/>
            <person name="Palaniappan K."/>
            <person name="Ivanova N."/>
            <person name="Schaumberg A."/>
            <person name="Pati A."/>
            <person name="Liolios K."/>
            <person name="Nordberg H.P."/>
            <person name="Cantor M.N."/>
            <person name="Hua S.X."/>
            <person name="Woyke T."/>
        </authorList>
    </citation>
    <scope>NUCLEOTIDE SEQUENCE [LARGE SCALE GENOMIC DNA]</scope>
    <source>
        <strain evidence="2 3">XH-48</strain>
    </source>
</reference>
<feature type="transmembrane region" description="Helical" evidence="1">
    <location>
        <begin position="50"/>
        <end position="71"/>
    </location>
</feature>
<proteinExistence type="predicted"/>
<dbReference type="AlphaFoldDB" id="W0JQR0"/>
<evidence type="ECO:0000256" key="1">
    <source>
        <dbReference type="SAM" id="Phobius"/>
    </source>
</evidence>